<evidence type="ECO:0000313" key="6">
    <source>
        <dbReference type="EMBL" id="PTL35909.1"/>
    </source>
</evidence>
<keyword evidence="6" id="KW-0540">Nuclease</keyword>
<dbReference type="PANTHER" id="PTHR10359">
    <property type="entry name" value="A/G-SPECIFIC ADENINE GLYCOSYLASE/ENDONUCLEASE III"/>
    <property type="match status" value="1"/>
</dbReference>
<dbReference type="Pfam" id="PF00730">
    <property type="entry name" value="HhH-GPD"/>
    <property type="match status" value="1"/>
</dbReference>
<evidence type="ECO:0000256" key="2">
    <source>
        <dbReference type="ARBA" id="ARBA00022723"/>
    </source>
</evidence>
<evidence type="ECO:0000259" key="5">
    <source>
        <dbReference type="SMART" id="SM00478"/>
    </source>
</evidence>
<keyword evidence="3" id="KW-0408">Iron</keyword>
<reference evidence="6 7" key="1">
    <citation type="submission" date="2017-09" db="EMBL/GenBank/DDBJ databases">
        <title>Bloom of a denitrifying methanotroph, Candidatus Methylomirabilis limnetica, in a deep stratified lake.</title>
        <authorList>
            <person name="Graf J.S."/>
            <person name="Marchant H.K."/>
            <person name="Tienken D."/>
            <person name="Hach P.F."/>
            <person name="Brand A."/>
            <person name="Schubert C.J."/>
            <person name="Kuypers M.M."/>
            <person name="Milucka J."/>
        </authorList>
    </citation>
    <scope>NUCLEOTIDE SEQUENCE [LARGE SCALE GENOMIC DNA]</scope>
    <source>
        <strain evidence="6 7">Zug</strain>
    </source>
</reference>
<sequence>MPQTATKRRLISLYRHLFRHFGPQRWWPARSRFEVIVGAILTQNTAWVNVERAIAAMRGARLLNPRGIDAAPQEQLAQLIRSSGYYNMKAKCLKQFTQFLQTRYSGSLQRMCRAELQRLRPELLGISGIGEETADSILLYAGGRPIFVVDAYTRRVLERHGLSTEKTPYGAIQRLFMTHLPANPTLFNEYHALLVAVGKTYCRKTPLCDSCPLRYDLPKESPLLS</sequence>
<keyword evidence="6" id="KW-0378">Hydrolase</keyword>
<dbReference type="InterPro" id="IPR003265">
    <property type="entry name" value="HhH-GPD_domain"/>
</dbReference>
<accession>A0A2T4TXU5</accession>
<organism evidence="6 7">
    <name type="scientific">Candidatus Methylomirabilis limnetica</name>
    <dbReference type="NCBI Taxonomy" id="2033718"/>
    <lineage>
        <taxon>Bacteria</taxon>
        <taxon>Candidatus Methylomirabilota</taxon>
        <taxon>Candidatus Methylomirabilia</taxon>
        <taxon>Candidatus Methylomirabilales</taxon>
        <taxon>Candidatus Methylomirabilaceae</taxon>
        <taxon>Candidatus Methylomirabilis</taxon>
    </lineage>
</organism>
<evidence type="ECO:0000256" key="1">
    <source>
        <dbReference type="ARBA" id="ARBA00022485"/>
    </source>
</evidence>
<keyword evidence="4" id="KW-0411">Iron-sulfur</keyword>
<protein>
    <submittedName>
        <fullName evidence="6">Endonuclease</fullName>
    </submittedName>
</protein>
<dbReference type="InterPro" id="IPR011257">
    <property type="entry name" value="DNA_glycosylase"/>
</dbReference>
<dbReference type="OrthoDB" id="9802365at2"/>
<keyword evidence="1" id="KW-0004">4Fe-4S</keyword>
<dbReference type="GO" id="GO:0006284">
    <property type="term" value="P:base-excision repair"/>
    <property type="evidence" value="ECO:0007669"/>
    <property type="project" value="InterPro"/>
</dbReference>
<dbReference type="CDD" id="cd00056">
    <property type="entry name" value="ENDO3c"/>
    <property type="match status" value="1"/>
</dbReference>
<feature type="domain" description="HhH-GPD" evidence="5">
    <location>
        <begin position="41"/>
        <end position="200"/>
    </location>
</feature>
<dbReference type="AlphaFoldDB" id="A0A2T4TXU5"/>
<gene>
    <name evidence="6" type="ORF">CLG94_07750</name>
</gene>
<dbReference type="GO" id="GO:0046872">
    <property type="term" value="F:metal ion binding"/>
    <property type="evidence" value="ECO:0007669"/>
    <property type="project" value="UniProtKB-KW"/>
</dbReference>
<dbReference type="RefSeq" id="WP_107562352.1">
    <property type="nucleotide sequence ID" value="NZ_NVQC01000022.1"/>
</dbReference>
<name>A0A2T4TXU5_9BACT</name>
<dbReference type="PANTHER" id="PTHR10359:SF19">
    <property type="entry name" value="DNA REPAIR GLYCOSYLASE MJ1434-RELATED"/>
    <property type="match status" value="1"/>
</dbReference>
<dbReference type="EMBL" id="NVQC01000022">
    <property type="protein sequence ID" value="PTL35909.1"/>
    <property type="molecule type" value="Genomic_DNA"/>
</dbReference>
<dbReference type="PIRSF" id="PIRSF001435">
    <property type="entry name" value="Nth"/>
    <property type="match status" value="1"/>
</dbReference>
<dbReference type="Gene3D" id="1.10.1670.10">
    <property type="entry name" value="Helix-hairpin-Helix base-excision DNA repair enzymes (C-terminal)"/>
    <property type="match status" value="1"/>
</dbReference>
<dbReference type="GO" id="GO:0051539">
    <property type="term" value="F:4 iron, 4 sulfur cluster binding"/>
    <property type="evidence" value="ECO:0007669"/>
    <property type="project" value="UniProtKB-KW"/>
</dbReference>
<keyword evidence="7" id="KW-1185">Reference proteome</keyword>
<reference evidence="7" key="2">
    <citation type="journal article" date="2018" name="Environ. Microbiol.">
        <title>Bloom of a denitrifying methanotroph, 'Candidatus Methylomirabilis limnetica', in a deep stratified lake.</title>
        <authorList>
            <person name="Graf J.S."/>
            <person name="Mayr M.J."/>
            <person name="Marchant H.K."/>
            <person name="Tienken D."/>
            <person name="Hach P.F."/>
            <person name="Brand A."/>
            <person name="Schubert C.J."/>
            <person name="Kuypers M.M."/>
            <person name="Milucka J."/>
        </authorList>
    </citation>
    <scope>NUCLEOTIDE SEQUENCE [LARGE SCALE GENOMIC DNA]</scope>
    <source>
        <strain evidence="7">Zug</strain>
    </source>
</reference>
<dbReference type="InterPro" id="IPR023170">
    <property type="entry name" value="HhH_base_excis_C"/>
</dbReference>
<proteinExistence type="predicted"/>
<dbReference type="SUPFAM" id="SSF48150">
    <property type="entry name" value="DNA-glycosylase"/>
    <property type="match status" value="1"/>
</dbReference>
<evidence type="ECO:0000256" key="4">
    <source>
        <dbReference type="ARBA" id="ARBA00023014"/>
    </source>
</evidence>
<dbReference type="Gene3D" id="1.10.340.30">
    <property type="entry name" value="Hypothetical protein, domain 2"/>
    <property type="match status" value="1"/>
</dbReference>
<dbReference type="GO" id="GO:0004519">
    <property type="term" value="F:endonuclease activity"/>
    <property type="evidence" value="ECO:0007669"/>
    <property type="project" value="UniProtKB-KW"/>
</dbReference>
<dbReference type="Proteomes" id="UP000241436">
    <property type="component" value="Unassembled WGS sequence"/>
</dbReference>
<evidence type="ECO:0000313" key="7">
    <source>
        <dbReference type="Proteomes" id="UP000241436"/>
    </source>
</evidence>
<keyword evidence="6" id="KW-0255">Endonuclease</keyword>
<comment type="caution">
    <text evidence="6">The sequence shown here is derived from an EMBL/GenBank/DDBJ whole genome shotgun (WGS) entry which is preliminary data.</text>
</comment>
<dbReference type="SMART" id="SM00478">
    <property type="entry name" value="ENDO3c"/>
    <property type="match status" value="1"/>
</dbReference>
<keyword evidence="2" id="KW-0479">Metal-binding</keyword>
<evidence type="ECO:0000256" key="3">
    <source>
        <dbReference type="ARBA" id="ARBA00023004"/>
    </source>
</evidence>